<gene>
    <name evidence="2" type="ORF">Csp_H39440</name>
</gene>
<dbReference type="InterPro" id="IPR029058">
    <property type="entry name" value="AB_hydrolase_fold"/>
</dbReference>
<dbReference type="SUPFAM" id="SSF53474">
    <property type="entry name" value="alpha/beta-Hydrolases"/>
    <property type="match status" value="1"/>
</dbReference>
<dbReference type="InterPro" id="IPR051049">
    <property type="entry name" value="Dienelactone_hydrolase-like"/>
</dbReference>
<sequence length="236" mass="24617">MISRIQDTPMGSTITLTAADGTSIPAYLATPVGAPKGGLVVLQEIFGVNAHIRAVVDGFAADGYLVVAPATFQRVQAGVELGYTKDDIAAGAALKAQVEALPSPGVMQDVQAAVDYAARVGKVAVMGYCWGGWLSWRAAEQVKGLAAAVPYYGGGMTTPVEAARVPACPVLAHFGEQDHAIPIDTVHAFAKAQPGVEVQIYPAHHGFNCDHRAAYNAEAAALARQRTLAFLQQHVG</sequence>
<dbReference type="InterPro" id="IPR002925">
    <property type="entry name" value="Dienelactn_hydro"/>
</dbReference>
<name>C9Y6W1_CURXX</name>
<keyword evidence="2" id="KW-0378">Hydrolase</keyword>
<dbReference type="GO" id="GO:0016787">
    <property type="term" value="F:hydrolase activity"/>
    <property type="evidence" value="ECO:0007669"/>
    <property type="project" value="UniProtKB-KW"/>
</dbReference>
<evidence type="ECO:0000259" key="1">
    <source>
        <dbReference type="Pfam" id="PF01738"/>
    </source>
</evidence>
<reference evidence="2" key="1">
    <citation type="journal article" date="2010" name="Nature">
        <title>The Dynamic genome of Hydra.</title>
        <authorList>
            <person name="Chapman J.A."/>
            <person name="Kirkness E.F."/>
            <person name="Simakov O."/>
            <person name="Hampson S.E."/>
            <person name="Mitros T."/>
            <person name="Weinmaier T."/>
            <person name="Rattei T."/>
            <person name="Balasubramanian P.G."/>
            <person name="Borman J."/>
            <person name="Busam D."/>
            <person name="Disbennett K."/>
            <person name="Pfannkoch C."/>
            <person name="Sumin N."/>
            <person name="Sutton G."/>
            <person name="Viswanathan L."/>
            <person name="Walenz B."/>
            <person name="Goodstein D.M."/>
            <person name="Hellsten U."/>
            <person name="Kawashima T."/>
            <person name="Prochnik S.E."/>
            <person name="Putnam N.H."/>
            <person name="Shu S."/>
            <person name="Blumberg B."/>
            <person name="Dana C.E."/>
            <person name="Gee L."/>
            <person name="Kibler D.F."/>
            <person name="Law L."/>
            <person name="Lindgens D."/>
            <person name="Martinez D.E."/>
            <person name="Peng J."/>
            <person name="Wigge P.A."/>
            <person name="Bertulat B."/>
            <person name="Guder C."/>
            <person name="Nakamura Y."/>
            <person name="Ozbek S."/>
            <person name="Watanabe H."/>
            <person name="Khalturin K."/>
            <person name="Hemmrich G."/>
            <person name="Franke A."/>
            <person name="Augustin R."/>
            <person name="Fraune S."/>
            <person name="Hayakawa E."/>
            <person name="Hayakawa S."/>
            <person name="Hirose M."/>
            <person name="Hwang J."/>
            <person name="Ikeo K."/>
            <person name="Nishimiya-Fujisawa C."/>
            <person name="Ogura A."/>
            <person name="Takahashi T."/>
            <person name="Steinmetz P.R."/>
            <person name="Zhang X."/>
            <person name="Aufschnaiter R."/>
            <person name="Eder M.K."/>
            <person name="Gorny A.K."/>
            <person name="Salvenmoser W."/>
            <person name="Heimberg A.M."/>
            <person name="Wheeler B.M."/>
            <person name="Peterson K.J."/>
            <person name="Boettger A."/>
            <person name="Tischler P."/>
            <person name="Wolf A."/>
            <person name="Gojobori T."/>
            <person name="Remington K.A."/>
            <person name="Strausberg R.L."/>
            <person name="Venter J."/>
            <person name="Technau U."/>
            <person name="Hobmayer B."/>
            <person name="Bosch T.C."/>
            <person name="Holstein T.W."/>
            <person name="Fujisawa T."/>
            <person name="Bode H.R."/>
            <person name="David C.N."/>
            <person name="Rokhsar D.S."/>
            <person name="Steele R.E."/>
        </authorList>
    </citation>
    <scope>NUCLEOTIDE SEQUENCE</scope>
</reference>
<dbReference type="AlphaFoldDB" id="C9Y6W1"/>
<dbReference type="Gene3D" id="3.40.50.1820">
    <property type="entry name" value="alpha/beta hydrolase"/>
    <property type="match status" value="1"/>
</dbReference>
<proteinExistence type="predicted"/>
<dbReference type="PANTHER" id="PTHR46623">
    <property type="entry name" value="CARBOXYMETHYLENEBUTENOLIDASE-RELATED"/>
    <property type="match status" value="1"/>
</dbReference>
<dbReference type="EMBL" id="FN543102">
    <property type="protein sequence ID" value="CBA26605.1"/>
    <property type="molecule type" value="Genomic_DNA"/>
</dbReference>
<protein>
    <recommendedName>
        <fullName evidence="1">Dienelactone hydrolase domain-containing protein</fullName>
    </recommendedName>
</protein>
<dbReference type="Pfam" id="PF01738">
    <property type="entry name" value="DLH"/>
    <property type="match status" value="1"/>
</dbReference>
<feature type="domain" description="Dienelactone hydrolase" evidence="1">
    <location>
        <begin position="24"/>
        <end position="234"/>
    </location>
</feature>
<organism evidence="2">
    <name type="scientific">Curvibacter symbiont subsp. Hydra magnipapillata</name>
    <dbReference type="NCBI Taxonomy" id="667019"/>
    <lineage>
        <taxon>Bacteria</taxon>
        <taxon>Pseudomonadati</taxon>
        <taxon>Pseudomonadota</taxon>
        <taxon>Betaproteobacteria</taxon>
        <taxon>Burkholderiales</taxon>
        <taxon>Comamonadaceae</taxon>
        <taxon>Curvibacter</taxon>
    </lineage>
</organism>
<accession>C9Y6W1</accession>
<evidence type="ECO:0000313" key="2">
    <source>
        <dbReference type="EMBL" id="CBA26605.1"/>
    </source>
</evidence>
<dbReference type="PANTHER" id="PTHR46623:SF6">
    <property type="entry name" value="ALPHA_BETA-HYDROLASES SUPERFAMILY PROTEIN"/>
    <property type="match status" value="1"/>
</dbReference>